<comment type="function">
    <text evidence="4">Dirigent proteins impart stereoselectivity on the phenoxy radical-coupling reaction, yielding optically active lignans from two molecules of coniferyl alcohol in the biosynthesis of lignans, flavonolignans, and alkaloids and thus plays a central role in plant secondary metabolism.</text>
</comment>
<name>A0A1D1YWC4_9ARAE</name>
<organism evidence="6">
    <name type="scientific">Anthurium amnicola</name>
    <dbReference type="NCBI Taxonomy" id="1678845"/>
    <lineage>
        <taxon>Eukaryota</taxon>
        <taxon>Viridiplantae</taxon>
        <taxon>Streptophyta</taxon>
        <taxon>Embryophyta</taxon>
        <taxon>Tracheophyta</taxon>
        <taxon>Spermatophyta</taxon>
        <taxon>Magnoliopsida</taxon>
        <taxon>Liliopsida</taxon>
        <taxon>Araceae</taxon>
        <taxon>Pothoideae</taxon>
        <taxon>Potheae</taxon>
        <taxon>Anthurium</taxon>
    </lineage>
</organism>
<reference evidence="6" key="1">
    <citation type="submission" date="2015-07" db="EMBL/GenBank/DDBJ databases">
        <title>Transcriptome Assembly of Anthurium amnicola.</title>
        <authorList>
            <person name="Suzuki J."/>
        </authorList>
    </citation>
    <scope>NUCLEOTIDE SEQUENCE</scope>
</reference>
<comment type="subcellular location">
    <subcellularLocation>
        <location evidence="4">Secreted</location>
        <location evidence="4">Extracellular space</location>
        <location evidence="4">Apoplast</location>
    </subcellularLocation>
</comment>
<comment type="subunit">
    <text evidence="2 4">Homodimer.</text>
</comment>
<keyword evidence="4" id="KW-0052">Apoplast</keyword>
<evidence type="ECO:0000256" key="1">
    <source>
        <dbReference type="ARBA" id="ARBA00010746"/>
    </source>
</evidence>
<evidence type="ECO:0000313" key="6">
    <source>
        <dbReference type="EMBL" id="JAT58924.1"/>
    </source>
</evidence>
<keyword evidence="5" id="KW-0472">Membrane</keyword>
<dbReference type="Pfam" id="PF03018">
    <property type="entry name" value="Dirigent"/>
    <property type="match status" value="1"/>
</dbReference>
<dbReference type="InterPro" id="IPR004265">
    <property type="entry name" value="Dirigent"/>
</dbReference>
<keyword evidence="5" id="KW-1133">Transmembrane helix</keyword>
<dbReference type="GO" id="GO:0048046">
    <property type="term" value="C:apoplast"/>
    <property type="evidence" value="ECO:0007669"/>
    <property type="project" value="UniProtKB-SubCell"/>
</dbReference>
<keyword evidence="3 4" id="KW-0964">Secreted</keyword>
<evidence type="ECO:0000256" key="4">
    <source>
        <dbReference type="RuleBase" id="RU363099"/>
    </source>
</evidence>
<comment type="similarity">
    <text evidence="1 4">Belongs to the plant dirigent protein family.</text>
</comment>
<accession>A0A1D1YWC4</accession>
<dbReference type="PANTHER" id="PTHR21495">
    <property type="entry name" value="NUCLEOPORIN-RELATED"/>
    <property type="match status" value="1"/>
</dbReference>
<dbReference type="Gene3D" id="2.40.480.10">
    <property type="entry name" value="Allene oxide cyclase-like"/>
    <property type="match status" value="1"/>
</dbReference>
<evidence type="ECO:0000256" key="5">
    <source>
        <dbReference type="SAM" id="Phobius"/>
    </source>
</evidence>
<evidence type="ECO:0000256" key="3">
    <source>
        <dbReference type="ARBA" id="ARBA00022525"/>
    </source>
</evidence>
<dbReference type="InterPro" id="IPR044859">
    <property type="entry name" value="Allene_oxi_cyc_Dirigent"/>
</dbReference>
<proteinExistence type="inferred from homology"/>
<dbReference type="GO" id="GO:0009699">
    <property type="term" value="P:phenylpropanoid biosynthetic process"/>
    <property type="evidence" value="ECO:0007669"/>
    <property type="project" value="UniProtKB-ARBA"/>
</dbReference>
<evidence type="ECO:0000256" key="2">
    <source>
        <dbReference type="ARBA" id="ARBA00011738"/>
    </source>
</evidence>
<feature type="transmembrane region" description="Helical" evidence="5">
    <location>
        <begin position="14"/>
        <end position="33"/>
    </location>
</feature>
<protein>
    <recommendedName>
        <fullName evidence="4">Dirigent protein</fullName>
    </recommendedName>
</protein>
<sequence>MAPVVPSTVSTSQALFSFFIVSSLVAAAAGVHVHGTHQPGTEKTTQLHFYFQEISAGPNPSVMRVAQANTTDASPTSFGAVFVADNPLTEGPELTSRLLGRAQGVYSAASREEYALMMALNLVFVEGEYNGSALTMMGRNPIFHAAREMPIVGGSGHFRLARGYALLRTIRLDSKSGVVTVEYNVTVIHP</sequence>
<keyword evidence="5" id="KW-0812">Transmembrane</keyword>
<dbReference type="EMBL" id="GDJX01009012">
    <property type="protein sequence ID" value="JAT58924.1"/>
    <property type="molecule type" value="Transcribed_RNA"/>
</dbReference>
<dbReference type="AlphaFoldDB" id="A0A1D1YWC4"/>
<gene>
    <name evidence="6" type="primary">PI206_5</name>
    <name evidence="6" type="ORF">g.144565</name>
</gene>